<dbReference type="InterPro" id="IPR036063">
    <property type="entry name" value="Smr_dom_sf"/>
</dbReference>
<comment type="caution">
    <text evidence="2">The sequence shown here is derived from an EMBL/GenBank/DDBJ whole genome shotgun (WGS) entry which is preliminary data.</text>
</comment>
<sequence>MHFAAGIFISENKKPYFHAKAKNVLFAIGTKVRLKHSGDIGEVTEQLDDQMVNVYLLEDDMVIPAFIEDLERIEDDLRHTALKARVVPGKKEKQPAAPPPREAPMIQYNILKSKGIQLAFDPIYNSDGSPREYDMVLINDTRSDWHFAFVLSFRDREGLTKNGKLPAYSFQSIGTLLFDELNDGPVIDVDCSRITTMGSDSKQHKILKIKPKSFFNKQLTAPLLNRKVHLYLLFPAKGTDQGQSGTREEDIKSYTRRKVRPVEKQEPDEYNPFHEVQALAEFETEIDLHIEKLVANPKKIKPNEILRVQLSHFDEYIEQAIRLGVPRVFVIHGVGTGKLKNAIATRLRRLPEVVEFKNEYHYQYGYGATEVIF</sequence>
<protein>
    <recommendedName>
        <fullName evidence="1">Smr domain-containing protein</fullName>
    </recommendedName>
</protein>
<dbReference type="InterPro" id="IPR036781">
    <property type="entry name" value="Smr_assoc-like_sf"/>
</dbReference>
<name>A0A2D0N7N5_FLAN2</name>
<gene>
    <name evidence="2" type="ORF">CRP01_24815</name>
</gene>
<dbReference type="PROSITE" id="PS50828">
    <property type="entry name" value="SMR"/>
    <property type="match status" value="1"/>
</dbReference>
<evidence type="ECO:0000313" key="3">
    <source>
        <dbReference type="Proteomes" id="UP000223913"/>
    </source>
</evidence>
<dbReference type="Proteomes" id="UP000223913">
    <property type="component" value="Unassembled WGS sequence"/>
</dbReference>
<reference evidence="2 3" key="1">
    <citation type="submission" date="2017-10" db="EMBL/GenBank/DDBJ databases">
        <title>The draft genome sequence of Lewinella nigricans NBRC 102662.</title>
        <authorList>
            <person name="Wang K."/>
        </authorList>
    </citation>
    <scope>NUCLEOTIDE SEQUENCE [LARGE SCALE GENOMIC DNA]</scope>
    <source>
        <strain evidence="2 3">NBRC 102662</strain>
    </source>
</reference>
<dbReference type="Pfam" id="PF01713">
    <property type="entry name" value="Smr"/>
    <property type="match status" value="1"/>
</dbReference>
<accession>A0A2D0N7N5</accession>
<dbReference type="InterPro" id="IPR002625">
    <property type="entry name" value="Smr_dom"/>
</dbReference>
<dbReference type="AlphaFoldDB" id="A0A2D0N7N5"/>
<dbReference type="EMBL" id="PDUD01000029">
    <property type="protein sequence ID" value="PHN03773.1"/>
    <property type="molecule type" value="Genomic_DNA"/>
</dbReference>
<proteinExistence type="predicted"/>
<evidence type="ECO:0000313" key="2">
    <source>
        <dbReference type="EMBL" id="PHN03773.1"/>
    </source>
</evidence>
<dbReference type="Gene3D" id="2.60.40.1600">
    <property type="entry name" value="Smr-associated-like"/>
    <property type="match status" value="1"/>
</dbReference>
<dbReference type="Gene3D" id="3.30.1370.110">
    <property type="match status" value="1"/>
</dbReference>
<evidence type="ECO:0000259" key="1">
    <source>
        <dbReference type="PROSITE" id="PS50828"/>
    </source>
</evidence>
<organism evidence="2 3">
    <name type="scientific">Flavilitoribacter nigricans (strain ATCC 23147 / DSM 23189 / NBRC 102662 / NCIMB 1420 / SS-2)</name>
    <name type="common">Lewinella nigricans</name>
    <dbReference type="NCBI Taxonomy" id="1122177"/>
    <lineage>
        <taxon>Bacteria</taxon>
        <taxon>Pseudomonadati</taxon>
        <taxon>Bacteroidota</taxon>
        <taxon>Saprospiria</taxon>
        <taxon>Saprospirales</taxon>
        <taxon>Lewinellaceae</taxon>
        <taxon>Flavilitoribacter</taxon>
    </lineage>
</organism>
<dbReference type="SUPFAM" id="SSF158949">
    <property type="entry name" value="Smr-associated domain-like"/>
    <property type="match status" value="1"/>
</dbReference>
<feature type="domain" description="Smr" evidence="1">
    <location>
        <begin position="310"/>
        <end position="373"/>
    </location>
</feature>
<keyword evidence="3" id="KW-1185">Reference proteome</keyword>